<comment type="caution">
    <text evidence="2">The sequence shown here is derived from an EMBL/GenBank/DDBJ whole genome shotgun (WGS) entry which is preliminary data.</text>
</comment>
<evidence type="ECO:0000259" key="1">
    <source>
        <dbReference type="Pfam" id="PF00535"/>
    </source>
</evidence>
<evidence type="ECO:0000313" key="2">
    <source>
        <dbReference type="EMBL" id="MCW6511418.1"/>
    </source>
</evidence>
<feature type="domain" description="Glycosyltransferase 2-like" evidence="1">
    <location>
        <begin position="18"/>
        <end position="121"/>
    </location>
</feature>
<reference evidence="2" key="1">
    <citation type="submission" date="2022-05" db="EMBL/GenBank/DDBJ databases">
        <authorList>
            <person name="Pankratov T."/>
        </authorList>
    </citation>
    <scope>NUCLEOTIDE SEQUENCE</scope>
    <source>
        <strain evidence="2">BP6-180914</strain>
    </source>
</reference>
<sequence>MMKDNVSDKRSQNNTAAVIALYNGEHFIERALKSVLSQTQRPNEVLVVDDGSTDKGVSVAESLSNHFPLRILRKPNGGQSSARNLGVAKSSSSLIAFLDQDDLWYPEHIAELSKPFADQDTLAWSYSNLDHGDLHGQLKTANFLNSRPGPHPKTSIRECLARDMFILPSASLVARWAFDAVGGFDERLSGYEDDDLFLRMFAAGFEHAYVDRPLSMWCIHSTSATSLPSMSRSRMIYANKLLERFGSVEADSGTLASVAIVPRFTVSLLGEYVRAVQSRDDARVAQTLEELQRLVLPYASARKRWAVKTAVLFMSFRWFGRLVTFPQALLLVRRVMGLPLPKDHQ</sequence>
<evidence type="ECO:0000313" key="3">
    <source>
        <dbReference type="Proteomes" id="UP001165667"/>
    </source>
</evidence>
<dbReference type="PANTHER" id="PTHR43685:SF11">
    <property type="entry name" value="GLYCOSYLTRANSFERASE TAGX-RELATED"/>
    <property type="match status" value="1"/>
</dbReference>
<dbReference type="Gene3D" id="3.90.550.10">
    <property type="entry name" value="Spore Coat Polysaccharide Biosynthesis Protein SpsA, Chain A"/>
    <property type="match status" value="1"/>
</dbReference>
<proteinExistence type="predicted"/>
<protein>
    <submittedName>
        <fullName evidence="2">Glycosyltransferase family 2 protein</fullName>
    </submittedName>
</protein>
<dbReference type="InterPro" id="IPR029044">
    <property type="entry name" value="Nucleotide-diphossugar_trans"/>
</dbReference>
<accession>A0AA42CLB3</accession>
<dbReference type="InterPro" id="IPR001173">
    <property type="entry name" value="Glyco_trans_2-like"/>
</dbReference>
<dbReference type="EMBL" id="JAMOIM010000026">
    <property type="protein sequence ID" value="MCW6511418.1"/>
    <property type="molecule type" value="Genomic_DNA"/>
</dbReference>
<dbReference type="Pfam" id="PF00535">
    <property type="entry name" value="Glycos_transf_2"/>
    <property type="match status" value="1"/>
</dbReference>
<dbReference type="PANTHER" id="PTHR43685">
    <property type="entry name" value="GLYCOSYLTRANSFERASE"/>
    <property type="match status" value="1"/>
</dbReference>
<dbReference type="Proteomes" id="UP001165667">
    <property type="component" value="Unassembled WGS sequence"/>
</dbReference>
<gene>
    <name evidence="2" type="ORF">M8523_25885</name>
</gene>
<organism evidence="2 3">
    <name type="scientific">Lichenifustis flavocetrariae</name>
    <dbReference type="NCBI Taxonomy" id="2949735"/>
    <lineage>
        <taxon>Bacteria</taxon>
        <taxon>Pseudomonadati</taxon>
        <taxon>Pseudomonadota</taxon>
        <taxon>Alphaproteobacteria</taxon>
        <taxon>Hyphomicrobiales</taxon>
        <taxon>Lichenihabitantaceae</taxon>
        <taxon>Lichenifustis</taxon>
    </lineage>
</organism>
<name>A0AA42CLB3_9HYPH</name>
<dbReference type="AlphaFoldDB" id="A0AA42CLB3"/>
<dbReference type="SUPFAM" id="SSF53448">
    <property type="entry name" value="Nucleotide-diphospho-sugar transferases"/>
    <property type="match status" value="1"/>
</dbReference>
<keyword evidence="3" id="KW-1185">Reference proteome</keyword>
<dbReference type="RefSeq" id="WP_282587796.1">
    <property type="nucleotide sequence ID" value="NZ_JAMOIM010000026.1"/>
</dbReference>
<dbReference type="CDD" id="cd00761">
    <property type="entry name" value="Glyco_tranf_GTA_type"/>
    <property type="match status" value="1"/>
</dbReference>
<dbReference type="InterPro" id="IPR050834">
    <property type="entry name" value="Glycosyltransf_2"/>
</dbReference>